<organism evidence="6 7">
    <name type="scientific">Fimbriiglobus ruber</name>
    <dbReference type="NCBI Taxonomy" id="1908690"/>
    <lineage>
        <taxon>Bacteria</taxon>
        <taxon>Pseudomonadati</taxon>
        <taxon>Planctomycetota</taxon>
        <taxon>Planctomycetia</taxon>
        <taxon>Gemmatales</taxon>
        <taxon>Gemmataceae</taxon>
        <taxon>Fimbriiglobus</taxon>
    </lineage>
</organism>
<keyword evidence="7" id="KW-1185">Reference proteome</keyword>
<evidence type="ECO:0000256" key="4">
    <source>
        <dbReference type="ARBA" id="ARBA00023163"/>
    </source>
</evidence>
<dbReference type="NCBIfam" id="TIGR02937">
    <property type="entry name" value="sigma70-ECF"/>
    <property type="match status" value="1"/>
</dbReference>
<dbReference type="GO" id="GO:0003677">
    <property type="term" value="F:DNA binding"/>
    <property type="evidence" value="ECO:0007669"/>
    <property type="project" value="UniProtKB-KW"/>
</dbReference>
<evidence type="ECO:0000256" key="2">
    <source>
        <dbReference type="ARBA" id="ARBA00023082"/>
    </source>
</evidence>
<dbReference type="EMBL" id="NIDE01000001">
    <property type="protein sequence ID" value="OWK47069.1"/>
    <property type="molecule type" value="Genomic_DNA"/>
</dbReference>
<dbReference type="OrthoDB" id="284734at2"/>
<dbReference type="RefSeq" id="WP_088252216.1">
    <property type="nucleotide sequence ID" value="NZ_NIDE01000001.1"/>
</dbReference>
<protein>
    <submittedName>
        <fullName evidence="6">Transcriptional control</fullName>
    </submittedName>
</protein>
<name>A0A225ECK8_9BACT</name>
<dbReference type="Pfam" id="PF04542">
    <property type="entry name" value="Sigma70_r2"/>
    <property type="match status" value="1"/>
</dbReference>
<proteinExistence type="predicted"/>
<evidence type="ECO:0000256" key="3">
    <source>
        <dbReference type="ARBA" id="ARBA00023125"/>
    </source>
</evidence>
<keyword evidence="4" id="KW-0804">Transcription</keyword>
<dbReference type="SUPFAM" id="SSF88946">
    <property type="entry name" value="Sigma2 domain of RNA polymerase sigma factors"/>
    <property type="match status" value="1"/>
</dbReference>
<dbReference type="GO" id="GO:0016987">
    <property type="term" value="F:sigma factor activity"/>
    <property type="evidence" value="ECO:0007669"/>
    <property type="project" value="UniProtKB-KW"/>
</dbReference>
<dbReference type="PANTHER" id="PTHR43133:SF8">
    <property type="entry name" value="RNA POLYMERASE SIGMA FACTOR HI_1459-RELATED"/>
    <property type="match status" value="1"/>
</dbReference>
<gene>
    <name evidence="6" type="ORF">FRUB_00768</name>
</gene>
<sequence length="204" mass="22792">MSATSNSETPRSLLGRLRGHPNDPIAWAEFVAHYEPKIHAWAVGWGLQAADAEDVTQAVLLRLTVKLKDFEYDPTRSFRGWLKTLTHHAWQDNAERNARPGQGSGDTVVASLLDRIEARQSLAECLDEAFDQELFQLAVERVRLRVEPRTWEAFHLLAVEHWSGAAAAQHLGMKTATVFVARSKVQRMLRDEIARIEGAGSDAG</sequence>
<dbReference type="GO" id="GO:0006352">
    <property type="term" value="P:DNA-templated transcription initiation"/>
    <property type="evidence" value="ECO:0007669"/>
    <property type="project" value="InterPro"/>
</dbReference>
<dbReference type="Proteomes" id="UP000214646">
    <property type="component" value="Unassembled WGS sequence"/>
</dbReference>
<accession>A0A225ECK8</accession>
<reference evidence="7" key="1">
    <citation type="submission" date="2017-06" db="EMBL/GenBank/DDBJ databases">
        <title>Genome analysis of Fimbriiglobus ruber SP5, the first member of the order Planctomycetales with confirmed chitinolytic capability.</title>
        <authorList>
            <person name="Ravin N.V."/>
            <person name="Rakitin A.L."/>
            <person name="Ivanova A.A."/>
            <person name="Beletsky A.V."/>
            <person name="Kulichevskaya I.S."/>
            <person name="Mardanov A.V."/>
            <person name="Dedysh S.N."/>
        </authorList>
    </citation>
    <scope>NUCLEOTIDE SEQUENCE [LARGE SCALE GENOMIC DNA]</scope>
    <source>
        <strain evidence="7">SP5</strain>
    </source>
</reference>
<keyword evidence="2" id="KW-0731">Sigma factor</keyword>
<dbReference type="InterPro" id="IPR013325">
    <property type="entry name" value="RNA_pol_sigma_r2"/>
</dbReference>
<evidence type="ECO:0000259" key="5">
    <source>
        <dbReference type="Pfam" id="PF04542"/>
    </source>
</evidence>
<dbReference type="InterPro" id="IPR039425">
    <property type="entry name" value="RNA_pol_sigma-70-like"/>
</dbReference>
<dbReference type="Gene3D" id="1.10.1740.10">
    <property type="match status" value="1"/>
</dbReference>
<evidence type="ECO:0000256" key="1">
    <source>
        <dbReference type="ARBA" id="ARBA00023015"/>
    </source>
</evidence>
<keyword evidence="3" id="KW-0238">DNA-binding</keyword>
<feature type="domain" description="RNA polymerase sigma-70 region 2" evidence="5">
    <location>
        <begin position="31"/>
        <end position="99"/>
    </location>
</feature>
<keyword evidence="1" id="KW-0805">Transcription regulation</keyword>
<dbReference type="InterPro" id="IPR007627">
    <property type="entry name" value="RNA_pol_sigma70_r2"/>
</dbReference>
<evidence type="ECO:0000313" key="6">
    <source>
        <dbReference type="EMBL" id="OWK47069.1"/>
    </source>
</evidence>
<evidence type="ECO:0000313" key="7">
    <source>
        <dbReference type="Proteomes" id="UP000214646"/>
    </source>
</evidence>
<dbReference type="InterPro" id="IPR014284">
    <property type="entry name" value="RNA_pol_sigma-70_dom"/>
</dbReference>
<dbReference type="AlphaFoldDB" id="A0A225ECK8"/>
<dbReference type="PANTHER" id="PTHR43133">
    <property type="entry name" value="RNA POLYMERASE ECF-TYPE SIGMA FACTO"/>
    <property type="match status" value="1"/>
</dbReference>
<comment type="caution">
    <text evidence="6">The sequence shown here is derived from an EMBL/GenBank/DDBJ whole genome shotgun (WGS) entry which is preliminary data.</text>
</comment>